<evidence type="ECO:0000256" key="4">
    <source>
        <dbReference type="RuleBase" id="RU000628"/>
    </source>
</evidence>
<dbReference type="InterPro" id="IPR000528">
    <property type="entry name" value="Plant_nsLTP"/>
</dbReference>
<dbReference type="PANTHER" id="PTHR33076">
    <property type="entry name" value="NON-SPECIFIC LIPID-TRANSFER PROTEIN 2-RELATED"/>
    <property type="match status" value="1"/>
</dbReference>
<comment type="caution">
    <text evidence="7">The sequence shown here is derived from an EMBL/GenBank/DDBJ whole genome shotgun (WGS) entry which is preliminary data.</text>
</comment>
<name>A0AAD8L7I3_TARER</name>
<evidence type="ECO:0000259" key="6">
    <source>
        <dbReference type="SMART" id="SM00499"/>
    </source>
</evidence>
<gene>
    <name evidence="7" type="ORF">QVD17_02960</name>
</gene>
<evidence type="ECO:0000313" key="7">
    <source>
        <dbReference type="EMBL" id="KAK1437174.1"/>
    </source>
</evidence>
<dbReference type="Proteomes" id="UP001229421">
    <property type="component" value="Unassembled WGS sequence"/>
</dbReference>
<sequence>MAGGAKVVFVAMFIAMVAAASLRSTESAVTCELVVTSLSPCTTYLTNGGEVPKRCCDGVKSLNEDANTTADRQMACRCMEEAASLVPGVSNEYASSLPEKCNVHIPYPISRSFNCSTYTLLILLYMLDICLALL</sequence>
<feature type="domain" description="Bifunctional inhibitor/plant lipid transfer protein/seed storage helical" evidence="6">
    <location>
        <begin position="31"/>
        <end position="115"/>
    </location>
</feature>
<dbReference type="InterPro" id="IPR036312">
    <property type="entry name" value="Bifun_inhib/LTP/seed_sf"/>
</dbReference>
<reference evidence="7" key="1">
    <citation type="journal article" date="2023" name="bioRxiv">
        <title>Improved chromosome-level genome assembly for marigold (Tagetes erecta).</title>
        <authorList>
            <person name="Jiang F."/>
            <person name="Yuan L."/>
            <person name="Wang S."/>
            <person name="Wang H."/>
            <person name="Xu D."/>
            <person name="Wang A."/>
            <person name="Fan W."/>
        </authorList>
    </citation>
    <scope>NUCLEOTIDE SEQUENCE</scope>
    <source>
        <strain evidence="7">WSJ</strain>
        <tissue evidence="7">Leaf</tissue>
    </source>
</reference>
<evidence type="ECO:0000256" key="2">
    <source>
        <dbReference type="ARBA" id="ARBA00022448"/>
    </source>
</evidence>
<dbReference type="Pfam" id="PF00234">
    <property type="entry name" value="Tryp_alpha_amyl"/>
    <property type="match status" value="1"/>
</dbReference>
<feature type="chain" id="PRO_5042020320" description="Non-specific lipid-transfer protein" evidence="5">
    <location>
        <begin position="20"/>
        <end position="134"/>
    </location>
</feature>
<dbReference type="AlphaFoldDB" id="A0AAD8L7I3"/>
<dbReference type="InterPro" id="IPR016140">
    <property type="entry name" value="Bifunc_inhib/LTP/seed_store"/>
</dbReference>
<keyword evidence="2 4" id="KW-0813">Transport</keyword>
<dbReference type="EMBL" id="JAUHHV010000001">
    <property type="protein sequence ID" value="KAK1437174.1"/>
    <property type="molecule type" value="Genomic_DNA"/>
</dbReference>
<evidence type="ECO:0000313" key="8">
    <source>
        <dbReference type="Proteomes" id="UP001229421"/>
    </source>
</evidence>
<organism evidence="7 8">
    <name type="scientific">Tagetes erecta</name>
    <name type="common">African marigold</name>
    <dbReference type="NCBI Taxonomy" id="13708"/>
    <lineage>
        <taxon>Eukaryota</taxon>
        <taxon>Viridiplantae</taxon>
        <taxon>Streptophyta</taxon>
        <taxon>Embryophyta</taxon>
        <taxon>Tracheophyta</taxon>
        <taxon>Spermatophyta</taxon>
        <taxon>Magnoliopsida</taxon>
        <taxon>eudicotyledons</taxon>
        <taxon>Gunneridae</taxon>
        <taxon>Pentapetalae</taxon>
        <taxon>asterids</taxon>
        <taxon>campanulids</taxon>
        <taxon>Asterales</taxon>
        <taxon>Asteraceae</taxon>
        <taxon>Asteroideae</taxon>
        <taxon>Heliantheae alliance</taxon>
        <taxon>Tageteae</taxon>
        <taxon>Tagetes</taxon>
    </lineage>
</organism>
<dbReference type="PRINTS" id="PR00382">
    <property type="entry name" value="LIPIDTRNSFER"/>
</dbReference>
<keyword evidence="5" id="KW-0732">Signal</keyword>
<dbReference type="SMART" id="SM00499">
    <property type="entry name" value="AAI"/>
    <property type="match status" value="1"/>
</dbReference>
<evidence type="ECO:0000256" key="1">
    <source>
        <dbReference type="ARBA" id="ARBA00009748"/>
    </source>
</evidence>
<dbReference type="SUPFAM" id="SSF47699">
    <property type="entry name" value="Bifunctional inhibitor/lipid-transfer protein/seed storage 2S albumin"/>
    <property type="match status" value="1"/>
</dbReference>
<dbReference type="CDD" id="cd01960">
    <property type="entry name" value="nsLTP1"/>
    <property type="match status" value="1"/>
</dbReference>
<dbReference type="Gene3D" id="1.10.110.10">
    <property type="entry name" value="Plant lipid-transfer and hydrophobic proteins"/>
    <property type="match status" value="1"/>
</dbReference>
<dbReference type="GO" id="GO:0008289">
    <property type="term" value="F:lipid binding"/>
    <property type="evidence" value="ECO:0007669"/>
    <property type="project" value="UniProtKB-KW"/>
</dbReference>
<dbReference type="GO" id="GO:0006869">
    <property type="term" value="P:lipid transport"/>
    <property type="evidence" value="ECO:0007669"/>
    <property type="project" value="InterPro"/>
</dbReference>
<comment type="similarity">
    <text evidence="1 4">Belongs to the plant LTP family.</text>
</comment>
<feature type="signal peptide" evidence="5">
    <location>
        <begin position="1"/>
        <end position="19"/>
    </location>
</feature>
<keyword evidence="3 4" id="KW-0446">Lipid-binding</keyword>
<evidence type="ECO:0000256" key="3">
    <source>
        <dbReference type="ARBA" id="ARBA00023121"/>
    </source>
</evidence>
<accession>A0AAD8L7I3</accession>
<keyword evidence="8" id="KW-1185">Reference proteome</keyword>
<proteinExistence type="inferred from homology"/>
<comment type="function">
    <text evidence="4">Plant non-specific lipid-transfer proteins transfer phospholipids as well as galactolipids across membranes. May play a role in wax or cutin deposition in the cell walls of expanding epidermal cells and certain secretory tissues.</text>
</comment>
<protein>
    <recommendedName>
        <fullName evidence="4">Non-specific lipid-transfer protein</fullName>
    </recommendedName>
</protein>
<evidence type="ECO:0000256" key="5">
    <source>
        <dbReference type="SAM" id="SignalP"/>
    </source>
</evidence>